<dbReference type="RefSeq" id="XP_025487183.1">
    <property type="nucleotide sequence ID" value="XM_025640300.1"/>
</dbReference>
<dbReference type="InterPro" id="IPR036097">
    <property type="entry name" value="HisK_dim/P_sf"/>
</dbReference>
<evidence type="ECO:0000313" key="7">
    <source>
        <dbReference type="Proteomes" id="UP000248340"/>
    </source>
</evidence>
<comment type="caution">
    <text evidence="2">Lacks conserved residue(s) required for the propagation of feature annotation.</text>
</comment>
<dbReference type="GeneID" id="37143042"/>
<dbReference type="InterPro" id="IPR004358">
    <property type="entry name" value="Sig_transdc_His_kin-like_C"/>
</dbReference>
<dbReference type="SUPFAM" id="SSF55781">
    <property type="entry name" value="GAF domain-like"/>
    <property type="match status" value="1"/>
</dbReference>
<keyword evidence="1" id="KW-0597">Phosphoprotein</keyword>
<dbReference type="Gene3D" id="1.10.287.130">
    <property type="match status" value="1"/>
</dbReference>
<evidence type="ECO:0008006" key="8">
    <source>
        <dbReference type="Google" id="ProtNLM"/>
    </source>
</evidence>
<dbReference type="SMART" id="SM00448">
    <property type="entry name" value="REC"/>
    <property type="match status" value="1"/>
</dbReference>
<dbReference type="SMART" id="SM00388">
    <property type="entry name" value="HisKA"/>
    <property type="match status" value="1"/>
</dbReference>
<dbReference type="PANTHER" id="PTHR43719:SF11">
    <property type="entry name" value="HISTIDINE KINASE_RESPONSE REGULATOR, PUTATIVE-RELATED"/>
    <property type="match status" value="1"/>
</dbReference>
<dbReference type="SMART" id="SM00387">
    <property type="entry name" value="HATPase_c"/>
    <property type="match status" value="1"/>
</dbReference>
<dbReference type="Pfam" id="PF00072">
    <property type="entry name" value="Response_reg"/>
    <property type="match status" value="1"/>
</dbReference>
<dbReference type="VEuPathDB" id="FungiDB:BO82DRAFT_424726"/>
<dbReference type="CDD" id="cd17546">
    <property type="entry name" value="REC_hyHK_CKI1_RcsC-like"/>
    <property type="match status" value="1"/>
</dbReference>
<dbReference type="Pfam" id="PF02518">
    <property type="entry name" value="HATPase_c"/>
    <property type="match status" value="1"/>
</dbReference>
<dbReference type="InterPro" id="IPR001789">
    <property type="entry name" value="Sig_transdc_resp-reg_receiver"/>
</dbReference>
<dbReference type="Pfam" id="PF00512">
    <property type="entry name" value="HisKA"/>
    <property type="match status" value="1"/>
</dbReference>
<dbReference type="PANTHER" id="PTHR43719">
    <property type="entry name" value="TWO-COMPONENT HISTIDINE KINASE"/>
    <property type="match status" value="1"/>
</dbReference>
<evidence type="ECO:0000259" key="4">
    <source>
        <dbReference type="PROSITE" id="PS50109"/>
    </source>
</evidence>
<dbReference type="InterPro" id="IPR005467">
    <property type="entry name" value="His_kinase_dom"/>
</dbReference>
<dbReference type="InterPro" id="IPR011006">
    <property type="entry name" value="CheY-like_superfamily"/>
</dbReference>
<evidence type="ECO:0000313" key="6">
    <source>
        <dbReference type="EMBL" id="PYH76983.1"/>
    </source>
</evidence>
<evidence type="ECO:0000256" key="2">
    <source>
        <dbReference type="PROSITE-ProRule" id="PRU00169"/>
    </source>
</evidence>
<feature type="region of interest" description="Disordered" evidence="3">
    <location>
        <begin position="829"/>
        <end position="856"/>
    </location>
</feature>
<dbReference type="PROSITE" id="PS50110">
    <property type="entry name" value="RESPONSE_REGULATORY"/>
    <property type="match status" value="1"/>
</dbReference>
<protein>
    <recommendedName>
        <fullName evidence="8">Sensor histidine kinase/response regulator</fullName>
    </recommendedName>
</protein>
<feature type="domain" description="Response regulatory" evidence="5">
    <location>
        <begin position="870"/>
        <end position="995"/>
    </location>
</feature>
<organism evidence="6 7">
    <name type="scientific">Aspergillus uvarum CBS 121591</name>
    <dbReference type="NCBI Taxonomy" id="1448315"/>
    <lineage>
        <taxon>Eukaryota</taxon>
        <taxon>Fungi</taxon>
        <taxon>Dikarya</taxon>
        <taxon>Ascomycota</taxon>
        <taxon>Pezizomycotina</taxon>
        <taxon>Eurotiomycetes</taxon>
        <taxon>Eurotiomycetidae</taxon>
        <taxon>Eurotiales</taxon>
        <taxon>Aspergillaceae</taxon>
        <taxon>Aspergillus</taxon>
        <taxon>Aspergillus subgen. Circumdati</taxon>
    </lineage>
</organism>
<dbReference type="PRINTS" id="PR00344">
    <property type="entry name" value="BCTRLSENSOR"/>
</dbReference>
<dbReference type="InterPro" id="IPR003594">
    <property type="entry name" value="HATPase_dom"/>
</dbReference>
<feature type="domain" description="Histidine kinase" evidence="4">
    <location>
        <begin position="395"/>
        <end position="657"/>
    </location>
</feature>
<dbReference type="EMBL" id="KZ821747">
    <property type="protein sequence ID" value="PYH76983.1"/>
    <property type="molecule type" value="Genomic_DNA"/>
</dbReference>
<dbReference type="GO" id="GO:0000155">
    <property type="term" value="F:phosphorelay sensor kinase activity"/>
    <property type="evidence" value="ECO:0007669"/>
    <property type="project" value="InterPro"/>
</dbReference>
<dbReference type="Gene3D" id="3.30.565.10">
    <property type="entry name" value="Histidine kinase-like ATPase, C-terminal domain"/>
    <property type="match status" value="1"/>
</dbReference>
<dbReference type="AlphaFoldDB" id="A0A319CEH3"/>
<dbReference type="InterPro" id="IPR050956">
    <property type="entry name" value="2C_system_His_kinase"/>
</dbReference>
<dbReference type="Proteomes" id="UP000248340">
    <property type="component" value="Unassembled WGS sequence"/>
</dbReference>
<dbReference type="OrthoDB" id="303614at2759"/>
<dbReference type="InterPro" id="IPR036890">
    <property type="entry name" value="HATPase_C_sf"/>
</dbReference>
<name>A0A319CEH3_9EURO</name>
<evidence type="ECO:0000259" key="5">
    <source>
        <dbReference type="PROSITE" id="PS50110"/>
    </source>
</evidence>
<dbReference type="CDD" id="cd00082">
    <property type="entry name" value="HisKA"/>
    <property type="match status" value="1"/>
</dbReference>
<dbReference type="InterPro" id="IPR003661">
    <property type="entry name" value="HisK_dim/P_dom"/>
</dbReference>
<dbReference type="PROSITE" id="PS50109">
    <property type="entry name" value="HIS_KIN"/>
    <property type="match status" value="1"/>
</dbReference>
<evidence type="ECO:0000256" key="1">
    <source>
        <dbReference type="ARBA" id="ARBA00022553"/>
    </source>
</evidence>
<dbReference type="SUPFAM" id="SSF47384">
    <property type="entry name" value="Homodimeric domain of signal transducing histidine kinase"/>
    <property type="match status" value="1"/>
</dbReference>
<dbReference type="Gene3D" id="3.40.50.2300">
    <property type="match status" value="1"/>
</dbReference>
<keyword evidence="7" id="KW-1185">Reference proteome</keyword>
<gene>
    <name evidence="6" type="ORF">BO82DRAFT_424726</name>
</gene>
<dbReference type="SUPFAM" id="SSF55874">
    <property type="entry name" value="ATPase domain of HSP90 chaperone/DNA topoisomerase II/histidine kinase"/>
    <property type="match status" value="1"/>
</dbReference>
<feature type="compositionally biased region" description="Basic and acidic residues" evidence="3">
    <location>
        <begin position="832"/>
        <end position="842"/>
    </location>
</feature>
<evidence type="ECO:0000256" key="3">
    <source>
        <dbReference type="SAM" id="MobiDB-lite"/>
    </source>
</evidence>
<dbReference type="SUPFAM" id="SSF52172">
    <property type="entry name" value="CheY-like"/>
    <property type="match status" value="1"/>
</dbReference>
<proteinExistence type="predicted"/>
<dbReference type="STRING" id="1448315.A0A319CEH3"/>
<reference evidence="6 7" key="1">
    <citation type="submission" date="2016-12" db="EMBL/GenBank/DDBJ databases">
        <title>The genomes of Aspergillus section Nigri reveals drivers in fungal speciation.</title>
        <authorList>
            <consortium name="DOE Joint Genome Institute"/>
            <person name="Vesth T.C."/>
            <person name="Nybo J."/>
            <person name="Theobald S."/>
            <person name="Brandl J."/>
            <person name="Frisvad J.C."/>
            <person name="Nielsen K.F."/>
            <person name="Lyhne E.K."/>
            <person name="Kogle M.E."/>
            <person name="Kuo A."/>
            <person name="Riley R."/>
            <person name="Clum A."/>
            <person name="Nolan M."/>
            <person name="Lipzen A."/>
            <person name="Salamov A."/>
            <person name="Henrissat B."/>
            <person name="Wiebenga A."/>
            <person name="De Vries R.P."/>
            <person name="Grigoriev I.V."/>
            <person name="Mortensen U.H."/>
            <person name="Andersen M.R."/>
            <person name="Baker S.E."/>
        </authorList>
    </citation>
    <scope>NUCLEOTIDE SEQUENCE [LARGE SCALE GENOMIC DNA]</scope>
    <source>
        <strain evidence="6 7">CBS 121591</strain>
    </source>
</reference>
<accession>A0A319CEH3</accession>
<sequence>MARPHDTPGLIEHAVRDSILTALTQLAAFRLGYGRTFTALATGDTSIVVAEATTSCATSEEGELNTASLVGVLAPSLERGQGGDTKAPSWTRQHVILDIGEDDVSLESHPLVQRSQARFYADVPVCDLSGIQIGTFGVVSRSPRSSFPDNALAVLHQTSRTIAEHLHTILARNERLRAKKQLQALTSLATERNGFPDTASVYAEACTLLQASMNLDGVILIDASRLHSQSDSTRSSCTSFCHMGGQSDCAHPRRRSSSKLCGLLGSAISEEYSTKFLGGEPPTLDEDLIGNLLLMFPHGQIFNASQSMDTRNTVHQTVARELFRAVPNAASLMFVPLQNDDMSQGPAATIVWDCDRQLGDDDLGYLKVLGDIITCWVARIEGSSLKKCKSDFLSSISHELRSPLHGMLGNCELLQSTDLSPTQMDMVTMVETCAKTLLDTLHCLLDFNKISTLTQTQKRCSNMAADLWGMATDFDLSSLVEDVTNVVLAGHRHLNETFKNSGCTGPVQDGVNSVEVDPGRKSEDLVVVVRAENQIDWRIHSISGAWSRIIKNIFGNALKFTNSGVIEIALDRNQQKRHGRTTDFAHLRITDSGCGIAQDYLENNLFTPFSQGSILTEGVGLGMSITERLVKHFGGYTKVESHLGVGTQVDVYIPVEFVQEKSVATQPPDPKVRPEKPLRVVMVGMNPDSKGDEMGQGLSTDAKRRLAIVTSISSLLSRHAHHQLSFAEPSNCGGGGGGDIAIIEEPTWKATPGIDLRKSRFRSVIVIGGFGLAAPRHLVVDGVDVFHIPQPLGPKGFLRTLREITDLQSSTSAGEYRLAARPISVVPARPRSSVEDSDKAESSKSPPAVKTRTPNYARSLPQAPAEGAICVLVVDDNEINLKVLSMFLKKIGCTFETASDGSVASDKYKQATRKFDYVLMALTCPDLCMPRMDGIAATSEIRRYEEEHGLSRTAILALTGVASSEMQDQAFAAGIDDYLLKPLSLNGLKHILGVS</sequence>